<comment type="caution">
    <text evidence="3">The sequence shown here is derived from an EMBL/GenBank/DDBJ whole genome shotgun (WGS) entry which is preliminary data.</text>
</comment>
<evidence type="ECO:0000313" key="4">
    <source>
        <dbReference type="Proteomes" id="UP001474120"/>
    </source>
</evidence>
<dbReference type="PANTHER" id="PTHR47814:SF1">
    <property type="entry name" value="PEPTIDYL-TRNA HYDROLASE ARFB"/>
    <property type="match status" value="1"/>
</dbReference>
<organism evidence="3 4">
    <name type="scientific">Lutimonas vermicola</name>
    <dbReference type="NCBI Taxonomy" id="414288"/>
    <lineage>
        <taxon>Bacteria</taxon>
        <taxon>Pseudomonadati</taxon>
        <taxon>Bacteroidota</taxon>
        <taxon>Flavobacteriia</taxon>
        <taxon>Flavobacteriales</taxon>
        <taxon>Flavobacteriaceae</taxon>
        <taxon>Lutimonas</taxon>
    </lineage>
</organism>
<dbReference type="Pfam" id="PF00472">
    <property type="entry name" value="RF-1"/>
    <property type="match status" value="1"/>
</dbReference>
<feature type="domain" description="Prokaryotic-type class I peptide chain release factors" evidence="2">
    <location>
        <begin position="8"/>
        <end position="126"/>
    </location>
</feature>
<dbReference type="NCBIfam" id="NF006718">
    <property type="entry name" value="PRK09256.1"/>
    <property type="match status" value="1"/>
</dbReference>
<proteinExistence type="predicted"/>
<reference evidence="3 4" key="1">
    <citation type="submission" date="2024-04" db="EMBL/GenBank/DDBJ databases">
        <title>whole genome sequencing of Lutimonas vermicola strain IMCC1616.</title>
        <authorList>
            <person name="Bae S.S."/>
        </authorList>
    </citation>
    <scope>NUCLEOTIDE SEQUENCE [LARGE SCALE GENOMIC DNA]</scope>
    <source>
        <strain evidence="3 4">IMCC1616</strain>
    </source>
</reference>
<feature type="compositionally biased region" description="Basic residues" evidence="1">
    <location>
        <begin position="116"/>
        <end position="134"/>
    </location>
</feature>
<dbReference type="SUPFAM" id="SSF110916">
    <property type="entry name" value="Peptidyl-tRNA hydrolase domain-like"/>
    <property type="match status" value="1"/>
</dbReference>
<gene>
    <name evidence="3" type="primary">arfB</name>
    <name evidence="3" type="ORF">AABB81_13700</name>
</gene>
<dbReference type="PANTHER" id="PTHR47814">
    <property type="entry name" value="PEPTIDYL-TRNA HYDROLASE ARFB"/>
    <property type="match status" value="1"/>
</dbReference>
<protein>
    <submittedName>
        <fullName evidence="3">Alternative ribosome rescue aminoacyl-tRNA hydrolase ArfB</fullName>
        <ecNumber evidence="3">3.1.1.29</ecNumber>
    </submittedName>
</protein>
<dbReference type="GO" id="GO:0004045">
    <property type="term" value="F:peptidyl-tRNA hydrolase activity"/>
    <property type="evidence" value="ECO:0007669"/>
    <property type="project" value="UniProtKB-EC"/>
</dbReference>
<dbReference type="RefSeq" id="WP_342161122.1">
    <property type="nucleotide sequence ID" value="NZ_JBCDNA010000003.1"/>
</dbReference>
<sequence>MDIEKLLNEVTFTFTRSGGPGGQHANKVSSKAVIIFDIENSQAISDEERMRLLKKLTGRLNRKNQIILTCDESRSQHTNKQIVTDRLLSILRNALKLSKTRVPTKVSKSEKARRLEAKKRHGKRKALRQKPKFD</sequence>
<evidence type="ECO:0000313" key="3">
    <source>
        <dbReference type="EMBL" id="MEL4456958.1"/>
    </source>
</evidence>
<feature type="region of interest" description="Disordered" evidence="1">
    <location>
        <begin position="101"/>
        <end position="134"/>
    </location>
</feature>
<keyword evidence="4" id="KW-1185">Reference proteome</keyword>
<evidence type="ECO:0000259" key="2">
    <source>
        <dbReference type="Pfam" id="PF00472"/>
    </source>
</evidence>
<dbReference type="Proteomes" id="UP001474120">
    <property type="component" value="Unassembled WGS sequence"/>
</dbReference>
<dbReference type="EC" id="3.1.1.29" evidence="3"/>
<keyword evidence="3" id="KW-0378">Hydrolase</keyword>
<dbReference type="Gene3D" id="3.30.160.20">
    <property type="match status" value="1"/>
</dbReference>
<accession>A0ABU9L4C9</accession>
<dbReference type="EMBL" id="JBCDNA010000003">
    <property type="protein sequence ID" value="MEL4456958.1"/>
    <property type="molecule type" value="Genomic_DNA"/>
</dbReference>
<name>A0ABU9L4C9_9FLAO</name>
<dbReference type="InterPro" id="IPR000352">
    <property type="entry name" value="Pep_chain_release_fac_I"/>
</dbReference>
<evidence type="ECO:0000256" key="1">
    <source>
        <dbReference type="SAM" id="MobiDB-lite"/>
    </source>
</evidence>